<evidence type="ECO:0000313" key="1">
    <source>
        <dbReference type="EMBL" id="KMO77593.1"/>
    </source>
</evidence>
<accession>A0A0J6W6Y9</accession>
<reference evidence="1 2" key="1">
    <citation type="journal article" date="2015" name="Genome Biol. Evol.">
        <title>Characterization of Three Mycobacterium spp. with Potential Use in Bioremediation by Genome Sequencing and Comparative Genomics.</title>
        <authorList>
            <person name="Das S."/>
            <person name="Pettersson B.M."/>
            <person name="Behra P.R."/>
            <person name="Ramesh M."/>
            <person name="Dasgupta S."/>
            <person name="Bhattacharya A."/>
            <person name="Kirsebom L.A."/>
        </authorList>
    </citation>
    <scope>NUCLEOTIDE SEQUENCE [LARGE SCALE GENOMIC DNA]</scope>
    <source>
        <strain evidence="1 2">DSM 44219</strain>
    </source>
</reference>
<protein>
    <submittedName>
        <fullName evidence="1">RNA polymerase factor sigma-70</fullName>
    </submittedName>
</protein>
<dbReference type="Proteomes" id="UP000036176">
    <property type="component" value="Unassembled WGS sequence"/>
</dbReference>
<comment type="caution">
    <text evidence="1">The sequence shown here is derived from an EMBL/GenBank/DDBJ whole genome shotgun (WGS) entry which is preliminary data.</text>
</comment>
<keyword evidence="2" id="KW-1185">Reference proteome</keyword>
<name>A0A0J6W6Y9_MYCCU</name>
<dbReference type="EMBL" id="JYNX01000038">
    <property type="protein sequence ID" value="KMO77593.1"/>
    <property type="molecule type" value="Genomic_DNA"/>
</dbReference>
<proteinExistence type="predicted"/>
<sequence>MLNSIVDSVNSALECARAALDSRRPTGGVDALVGLLTADVRLTTPSVPLEYHGFSAVEPCYRSVFRHRCYALVATRANSLVALDLTGERISAVTRFDNVVMTRVGLPHSLPV</sequence>
<dbReference type="PATRIC" id="fig|1800.3.peg.3268"/>
<evidence type="ECO:0000313" key="2">
    <source>
        <dbReference type="Proteomes" id="UP000036176"/>
    </source>
</evidence>
<gene>
    <name evidence="1" type="ORF">MCHUDSM44219_03252</name>
</gene>
<organism evidence="1 2">
    <name type="scientific">Mycolicibacterium chubuense</name>
    <name type="common">Mycobacterium chubuense</name>
    <dbReference type="NCBI Taxonomy" id="1800"/>
    <lineage>
        <taxon>Bacteria</taxon>
        <taxon>Bacillati</taxon>
        <taxon>Actinomycetota</taxon>
        <taxon>Actinomycetes</taxon>
        <taxon>Mycobacteriales</taxon>
        <taxon>Mycobacteriaceae</taxon>
        <taxon>Mycolicibacterium</taxon>
    </lineage>
</organism>
<dbReference type="AlphaFoldDB" id="A0A0J6W6Y9"/>